<dbReference type="EMBL" id="LN679110">
    <property type="protein sequence ID" value="CEL52965.1"/>
    <property type="molecule type" value="Genomic_DNA"/>
</dbReference>
<proteinExistence type="predicted"/>
<organism evidence="1 2">
    <name type="scientific">Thanatephorus cucumeris (strain AG1-IB / isolate 7/3/14)</name>
    <name type="common">Lettuce bottom rot fungus</name>
    <name type="synonym">Rhizoctonia solani</name>
    <dbReference type="NCBI Taxonomy" id="1108050"/>
    <lineage>
        <taxon>Eukaryota</taxon>
        <taxon>Fungi</taxon>
        <taxon>Dikarya</taxon>
        <taxon>Basidiomycota</taxon>
        <taxon>Agaricomycotina</taxon>
        <taxon>Agaricomycetes</taxon>
        <taxon>Cantharellales</taxon>
        <taxon>Ceratobasidiaceae</taxon>
        <taxon>Rhizoctonia</taxon>
        <taxon>Rhizoctonia solani AG-1</taxon>
    </lineage>
</organism>
<gene>
    <name evidence="1" type="ORF">RSOLAG1IB_06033</name>
</gene>
<name>A0A0B7F5Y5_THACB</name>
<dbReference type="Proteomes" id="UP000059188">
    <property type="component" value="Unassembled WGS sequence"/>
</dbReference>
<dbReference type="AlphaFoldDB" id="A0A0B7F5Y5"/>
<accession>A0A0B7F5Y5</accession>
<evidence type="ECO:0000313" key="2">
    <source>
        <dbReference type="Proteomes" id="UP000059188"/>
    </source>
</evidence>
<reference evidence="1 2" key="1">
    <citation type="submission" date="2014-11" db="EMBL/GenBank/DDBJ databases">
        <authorList>
            <person name="Wibberg Daniel"/>
        </authorList>
    </citation>
    <scope>NUCLEOTIDE SEQUENCE [LARGE SCALE GENOMIC DNA]</scope>
    <source>
        <strain evidence="1">Rhizoctonia solani AG1-IB 7/3/14</strain>
    </source>
</reference>
<keyword evidence="2" id="KW-1185">Reference proteome</keyword>
<sequence>MGRPSAPPINTLPPDILVQIFYEICSPHPCPAATEYQLRISRRPFLKDPVILTHVCSYWRWVAINSATLWSHIDLFPDQFRDPSLTARLYAYLTRSGQALLDVHIIQKRNSLQAPFGSLPADNDVSHFLATAAPRMKRITLTAASGPSRGKFCNAVLAACFVNFTPGVLKDVSISADVTPKETPEAFWSSVTVLRLQDYHPEWSSKAYHRLTELRLNGKTAISYSRLASILELSPKLRVLELGIRLRGSSFAPSPPVRLEELEILVLKSISEICLGSLLRFIAPGQRPLSLSISDPFCGPSIPARSEIENFVARSNVTQLCAHEFDDYLQLAEVLGLMPTVRTLALSDFRCGNMEDKPDAPNFTLDALYILRSGQGATLPWCNVEKFVKRHGVQKLTLWKYDFEQCKPNKVGEALPDAYAKTCPVVDIVSEKESNPIQVWC</sequence>
<protein>
    <submittedName>
        <fullName evidence="1">Uncharacterized protein</fullName>
    </submittedName>
</protein>
<dbReference type="OrthoDB" id="3266451at2759"/>
<evidence type="ECO:0000313" key="1">
    <source>
        <dbReference type="EMBL" id="CEL52965.1"/>
    </source>
</evidence>
<dbReference type="STRING" id="1108050.A0A0B7F5Y5"/>